<accession>S4MXX9</accession>
<keyword evidence="2" id="KW-1185">Reference proteome</keyword>
<organism evidence="1 2">
    <name type="scientific">Streptomyces afghaniensis 772</name>
    <dbReference type="NCBI Taxonomy" id="1283301"/>
    <lineage>
        <taxon>Bacteria</taxon>
        <taxon>Bacillati</taxon>
        <taxon>Actinomycetota</taxon>
        <taxon>Actinomycetes</taxon>
        <taxon>Kitasatosporales</taxon>
        <taxon>Streptomycetaceae</taxon>
        <taxon>Streptomyces</taxon>
    </lineage>
</organism>
<reference evidence="1 2" key="1">
    <citation type="submission" date="2013-02" db="EMBL/GenBank/DDBJ databases">
        <title>Draft Genome Sequence of Streptomyces afghaniensis, Which Produces Compounds of the Julimycin B-Complex.</title>
        <authorList>
            <person name="Gruening B.A."/>
            <person name="Praeg A."/>
            <person name="Erxleben A."/>
            <person name="Guenther S."/>
            <person name="Fiedler H.-P."/>
            <person name="Goodfellow M."/>
            <person name="Mueller M."/>
        </authorList>
    </citation>
    <scope>NUCLEOTIDE SEQUENCE [LARGE SCALE GENOMIC DNA]</scope>
    <source>
        <strain evidence="1 2">772</strain>
    </source>
</reference>
<protein>
    <submittedName>
        <fullName evidence="1">Uncharacterized protein</fullName>
    </submittedName>
</protein>
<dbReference type="EMBL" id="AOPY01001357">
    <property type="protein sequence ID" value="EPJ40795.1"/>
    <property type="molecule type" value="Genomic_DNA"/>
</dbReference>
<proteinExistence type="predicted"/>
<evidence type="ECO:0000313" key="2">
    <source>
        <dbReference type="Proteomes" id="UP000015001"/>
    </source>
</evidence>
<comment type="caution">
    <text evidence="1">The sequence shown here is derived from an EMBL/GenBank/DDBJ whole genome shotgun (WGS) entry which is preliminary data.</text>
</comment>
<dbReference type="AlphaFoldDB" id="S4MXX9"/>
<evidence type="ECO:0000313" key="1">
    <source>
        <dbReference type="EMBL" id="EPJ40795.1"/>
    </source>
</evidence>
<name>S4MXX9_9ACTN</name>
<dbReference type="Proteomes" id="UP000015001">
    <property type="component" value="Unassembled WGS sequence"/>
</dbReference>
<sequence length="35" mass="3530">MGNFSCHSPEGCGLSKGLSLLDGTFGAVNPVIHLA</sequence>
<dbReference type="HOGENOM" id="CLU_3367509_0_0_11"/>
<gene>
    <name evidence="1" type="ORF">STAFG_2165</name>
</gene>